<dbReference type="RefSeq" id="WP_190059326.1">
    <property type="nucleotide sequence ID" value="NZ_BMWH01000020.1"/>
</dbReference>
<comment type="caution">
    <text evidence="1">The sequence shown here is derived from an EMBL/GenBank/DDBJ whole genome shotgun (WGS) entry which is preliminary data.</text>
</comment>
<dbReference type="AlphaFoldDB" id="A0A918RJD2"/>
<dbReference type="Proteomes" id="UP000623010">
    <property type="component" value="Unassembled WGS sequence"/>
</dbReference>
<protein>
    <submittedName>
        <fullName evidence="1">Uncharacterized protein</fullName>
    </submittedName>
</protein>
<reference evidence="1" key="2">
    <citation type="submission" date="2020-09" db="EMBL/GenBank/DDBJ databases">
        <authorList>
            <person name="Sun Q."/>
            <person name="Ohkuma M."/>
        </authorList>
    </citation>
    <scope>NUCLEOTIDE SEQUENCE</scope>
    <source>
        <strain evidence="1">JCM 5016</strain>
    </source>
</reference>
<evidence type="ECO:0000313" key="2">
    <source>
        <dbReference type="Proteomes" id="UP000623010"/>
    </source>
</evidence>
<reference evidence="1" key="1">
    <citation type="journal article" date="2014" name="Int. J. Syst. Evol. Microbiol.">
        <title>Complete genome sequence of Corynebacterium casei LMG S-19264T (=DSM 44701T), isolated from a smear-ripened cheese.</title>
        <authorList>
            <consortium name="US DOE Joint Genome Institute (JGI-PGF)"/>
            <person name="Walter F."/>
            <person name="Albersmeier A."/>
            <person name="Kalinowski J."/>
            <person name="Ruckert C."/>
        </authorList>
    </citation>
    <scope>NUCLEOTIDE SEQUENCE</scope>
    <source>
        <strain evidence="1">JCM 5016</strain>
    </source>
</reference>
<proteinExistence type="predicted"/>
<gene>
    <name evidence="1" type="ORF">GCM10010389_45590</name>
</gene>
<sequence length="101" mass="11235">MTPHPGDVILQHPTAIEAALAAADAELRDRHGLENAVQPWYFAPTGVTDHIYPHCPHLRRSLAGADPQQGQGALYPDAGDVCGWCRRVWRARRSKENTDER</sequence>
<accession>A0A918RJD2</accession>
<name>A0A918RJD2_9ACTN</name>
<evidence type="ECO:0000313" key="1">
    <source>
        <dbReference type="EMBL" id="GHA01147.1"/>
    </source>
</evidence>
<keyword evidence="2" id="KW-1185">Reference proteome</keyword>
<dbReference type="EMBL" id="BMWH01000020">
    <property type="protein sequence ID" value="GHA01147.1"/>
    <property type="molecule type" value="Genomic_DNA"/>
</dbReference>
<organism evidence="1 2">
    <name type="scientific">Streptomyces echinoruber</name>
    <dbReference type="NCBI Taxonomy" id="68898"/>
    <lineage>
        <taxon>Bacteria</taxon>
        <taxon>Bacillati</taxon>
        <taxon>Actinomycetota</taxon>
        <taxon>Actinomycetes</taxon>
        <taxon>Kitasatosporales</taxon>
        <taxon>Streptomycetaceae</taxon>
        <taxon>Streptomyces</taxon>
    </lineage>
</organism>